<protein>
    <submittedName>
        <fullName evidence="1">Unannotated protein</fullName>
    </submittedName>
</protein>
<gene>
    <name evidence="1" type="ORF">UFOPK1506_00775</name>
</gene>
<organism evidence="1">
    <name type="scientific">freshwater metagenome</name>
    <dbReference type="NCBI Taxonomy" id="449393"/>
    <lineage>
        <taxon>unclassified sequences</taxon>
        <taxon>metagenomes</taxon>
        <taxon>ecological metagenomes</taxon>
    </lineage>
</organism>
<dbReference type="EMBL" id="CAEZSV010000139">
    <property type="protein sequence ID" value="CAB4556284.1"/>
    <property type="molecule type" value="Genomic_DNA"/>
</dbReference>
<dbReference type="AlphaFoldDB" id="A0A6J6CYZ3"/>
<proteinExistence type="predicted"/>
<name>A0A6J6CYZ3_9ZZZZ</name>
<sequence length="166" mass="17411">MPYFKPRKPPALVATFPPIVETVFEPGSGTYIKPSLATASSSCCVETPGCTTAKSSFRETSRICFICIMLNTMPPCNGTVAAHKLLPAPRAIIGVFDCRANLTTSLTSAVECGVTITSGNPLNKGVASRLYASRAAGSSSTRSGPRRVRRACAKGVSAISPPLKYP</sequence>
<evidence type="ECO:0000313" key="1">
    <source>
        <dbReference type="EMBL" id="CAB4556284.1"/>
    </source>
</evidence>
<accession>A0A6J6CYZ3</accession>
<reference evidence="1" key="1">
    <citation type="submission" date="2020-05" db="EMBL/GenBank/DDBJ databases">
        <authorList>
            <person name="Chiriac C."/>
            <person name="Salcher M."/>
            <person name="Ghai R."/>
            <person name="Kavagutti S V."/>
        </authorList>
    </citation>
    <scope>NUCLEOTIDE SEQUENCE</scope>
</reference>